<evidence type="ECO:0000256" key="4">
    <source>
        <dbReference type="SAM" id="MobiDB-lite"/>
    </source>
</evidence>
<dbReference type="PANTHER" id="PTHR30146">
    <property type="entry name" value="LACI-RELATED TRANSCRIPTIONAL REPRESSOR"/>
    <property type="match status" value="1"/>
</dbReference>
<evidence type="ECO:0000313" key="8">
    <source>
        <dbReference type="Proteomes" id="UP001232536"/>
    </source>
</evidence>
<evidence type="ECO:0000259" key="6">
    <source>
        <dbReference type="PROSITE" id="PS50943"/>
    </source>
</evidence>
<dbReference type="Gene3D" id="3.40.50.2300">
    <property type="match status" value="2"/>
</dbReference>
<dbReference type="CDD" id="cd06296">
    <property type="entry name" value="PBP1_CatR-like"/>
    <property type="match status" value="1"/>
</dbReference>
<sequence length="351" mass="37447">MGSRGVTIAEIAEAAGVSVPTVSKVLNGRKGVSAATRRAVERLLDERGYERRGRPGPGSGLIDFVISSLDTQWATALLRGAQAEAARLGADLVVTTTQGRPVGTPDWVEHLAERGSDGVVLVVSELLDAGRAELERLHVPVVLVDPVGSGSQPFATVAATDWAGGRDATEHLIRLGHRRIGFITGPIEQVCHRDRLDGYQAAMRRFDLSADPDLVRHGNSLVDGGRRLGAELLDLAQPPTAIISGSDEQAYGVYQAARERGVRIPEDLSVVGFDDVELCQWISPQLTTVRQPLAAMAREATRMVIELSRGGVRPTPRLELATSVVTRASTAPPPGTRRPGGTARHETRSPA</sequence>
<feature type="region of interest" description="Disordered" evidence="4">
    <location>
        <begin position="325"/>
        <end position="351"/>
    </location>
</feature>
<dbReference type="SUPFAM" id="SSF53822">
    <property type="entry name" value="Periplasmic binding protein-like I"/>
    <property type="match status" value="1"/>
</dbReference>
<dbReference type="InterPro" id="IPR028082">
    <property type="entry name" value="Peripla_BP_I"/>
</dbReference>
<feature type="domain" description="HTH cro/C1-type" evidence="6">
    <location>
        <begin position="3"/>
        <end position="36"/>
    </location>
</feature>
<keyword evidence="3" id="KW-0804">Transcription</keyword>
<keyword evidence="2 7" id="KW-0238">DNA-binding</keyword>
<dbReference type="InterPro" id="IPR046335">
    <property type="entry name" value="LacI/GalR-like_sensor"/>
</dbReference>
<dbReference type="EMBL" id="JAUQYP010000001">
    <property type="protein sequence ID" value="MDO8106743.1"/>
    <property type="molecule type" value="Genomic_DNA"/>
</dbReference>
<dbReference type="PROSITE" id="PS50943">
    <property type="entry name" value="HTH_CROC1"/>
    <property type="match status" value="1"/>
</dbReference>
<gene>
    <name evidence="7" type="ORF">Q6348_05970</name>
</gene>
<keyword evidence="1" id="KW-0805">Transcription regulation</keyword>
<dbReference type="InterPro" id="IPR001387">
    <property type="entry name" value="Cro/C1-type_HTH"/>
</dbReference>
<feature type="domain" description="HTH lacI-type" evidence="5">
    <location>
        <begin position="6"/>
        <end position="49"/>
    </location>
</feature>
<evidence type="ECO:0000256" key="1">
    <source>
        <dbReference type="ARBA" id="ARBA00023015"/>
    </source>
</evidence>
<organism evidence="7 8">
    <name type="scientific">Actinotalea lenta</name>
    <dbReference type="NCBI Taxonomy" id="3064654"/>
    <lineage>
        <taxon>Bacteria</taxon>
        <taxon>Bacillati</taxon>
        <taxon>Actinomycetota</taxon>
        <taxon>Actinomycetes</taxon>
        <taxon>Micrococcales</taxon>
        <taxon>Cellulomonadaceae</taxon>
        <taxon>Actinotalea</taxon>
    </lineage>
</organism>
<dbReference type="SUPFAM" id="SSF47413">
    <property type="entry name" value="lambda repressor-like DNA-binding domains"/>
    <property type="match status" value="1"/>
</dbReference>
<dbReference type="CDD" id="cd01392">
    <property type="entry name" value="HTH_LacI"/>
    <property type="match status" value="1"/>
</dbReference>
<dbReference type="Proteomes" id="UP001232536">
    <property type="component" value="Unassembled WGS sequence"/>
</dbReference>
<evidence type="ECO:0000259" key="5">
    <source>
        <dbReference type="PROSITE" id="PS50932"/>
    </source>
</evidence>
<dbReference type="GO" id="GO:0003677">
    <property type="term" value="F:DNA binding"/>
    <property type="evidence" value="ECO:0007669"/>
    <property type="project" value="UniProtKB-KW"/>
</dbReference>
<dbReference type="Pfam" id="PF13377">
    <property type="entry name" value="Peripla_BP_3"/>
    <property type="match status" value="1"/>
</dbReference>
<dbReference type="PROSITE" id="PS00356">
    <property type="entry name" value="HTH_LACI_1"/>
    <property type="match status" value="1"/>
</dbReference>
<dbReference type="PANTHER" id="PTHR30146:SF153">
    <property type="entry name" value="LACTOSE OPERON REPRESSOR"/>
    <property type="match status" value="1"/>
</dbReference>
<name>A0ABT9D7B4_9CELL</name>
<keyword evidence="8" id="KW-1185">Reference proteome</keyword>
<protein>
    <submittedName>
        <fullName evidence="7">LacI family DNA-binding transcriptional regulator</fullName>
    </submittedName>
</protein>
<dbReference type="InterPro" id="IPR010982">
    <property type="entry name" value="Lambda_DNA-bd_dom_sf"/>
</dbReference>
<dbReference type="PROSITE" id="PS50932">
    <property type="entry name" value="HTH_LACI_2"/>
    <property type="match status" value="1"/>
</dbReference>
<evidence type="ECO:0000256" key="2">
    <source>
        <dbReference type="ARBA" id="ARBA00023125"/>
    </source>
</evidence>
<dbReference type="SMART" id="SM00354">
    <property type="entry name" value="HTH_LACI"/>
    <property type="match status" value="1"/>
</dbReference>
<dbReference type="InterPro" id="IPR000843">
    <property type="entry name" value="HTH_LacI"/>
</dbReference>
<accession>A0ABT9D7B4</accession>
<proteinExistence type="predicted"/>
<evidence type="ECO:0000256" key="3">
    <source>
        <dbReference type="ARBA" id="ARBA00023163"/>
    </source>
</evidence>
<dbReference type="Pfam" id="PF00356">
    <property type="entry name" value="LacI"/>
    <property type="match status" value="1"/>
</dbReference>
<evidence type="ECO:0000313" key="7">
    <source>
        <dbReference type="EMBL" id="MDO8106743.1"/>
    </source>
</evidence>
<reference evidence="7 8" key="1">
    <citation type="submission" date="2023-07" db="EMBL/GenBank/DDBJ databases">
        <title>Description of novel actinomycetes strains, isolated from tidal flat sediment.</title>
        <authorList>
            <person name="Lu C."/>
        </authorList>
    </citation>
    <scope>NUCLEOTIDE SEQUENCE [LARGE SCALE GENOMIC DNA]</scope>
    <source>
        <strain evidence="7 8">SYSU T00b441</strain>
    </source>
</reference>
<dbReference type="Gene3D" id="1.10.260.40">
    <property type="entry name" value="lambda repressor-like DNA-binding domains"/>
    <property type="match status" value="1"/>
</dbReference>
<comment type="caution">
    <text evidence="7">The sequence shown here is derived from an EMBL/GenBank/DDBJ whole genome shotgun (WGS) entry which is preliminary data.</text>
</comment>